<accession>A0A9E4N7X5</accession>
<organism evidence="1 2">
    <name type="scientific">Candidatus Thiodiazotropha taylori</name>
    <dbReference type="NCBI Taxonomy" id="2792791"/>
    <lineage>
        <taxon>Bacteria</taxon>
        <taxon>Pseudomonadati</taxon>
        <taxon>Pseudomonadota</taxon>
        <taxon>Gammaproteobacteria</taxon>
        <taxon>Chromatiales</taxon>
        <taxon>Sedimenticolaceae</taxon>
        <taxon>Candidatus Thiodiazotropha</taxon>
    </lineage>
</organism>
<reference evidence="1" key="1">
    <citation type="journal article" date="2021" name="Proc. Natl. Acad. Sci. U.S.A.">
        <title>Global biogeography of chemosynthetic symbionts reveals both localized and globally distributed symbiont groups. .</title>
        <authorList>
            <person name="Osvatic J.T."/>
            <person name="Wilkins L.G.E."/>
            <person name="Leibrecht L."/>
            <person name="Leray M."/>
            <person name="Zauner S."/>
            <person name="Polzin J."/>
            <person name="Camacho Y."/>
            <person name="Gros O."/>
            <person name="van Gils J.A."/>
            <person name="Eisen J.A."/>
            <person name="Petersen J.M."/>
            <person name="Yuen B."/>
        </authorList>
    </citation>
    <scope>NUCLEOTIDE SEQUENCE</scope>
    <source>
        <strain evidence="1">MAGclacostrist064TRANS</strain>
    </source>
</reference>
<evidence type="ECO:0000313" key="2">
    <source>
        <dbReference type="Proteomes" id="UP000886667"/>
    </source>
</evidence>
<evidence type="ECO:0000313" key="1">
    <source>
        <dbReference type="EMBL" id="MCG7949118.1"/>
    </source>
</evidence>
<dbReference type="Proteomes" id="UP000886667">
    <property type="component" value="Unassembled WGS sequence"/>
</dbReference>
<gene>
    <name evidence="1" type="ORF">JAZ07_22505</name>
</gene>
<protein>
    <submittedName>
        <fullName evidence="1">DUF2833 domain-containing protein</fullName>
    </submittedName>
</protein>
<dbReference type="AlphaFoldDB" id="A0A9E4N7X5"/>
<comment type="caution">
    <text evidence="1">The sequence shown here is derived from an EMBL/GenBank/DDBJ whole genome shotgun (WGS) entry which is preliminary data.</text>
</comment>
<name>A0A9E4N7X5_9GAMM</name>
<sequence>MPADEYTITHVTDDDIPELVANLRVADMRELRALSSKPYPEIVKTSIKVSTEAYTLRVDDQLLCIFGMGVLSIASLEGAPWMIGTEAINQHRRAFLEASKEVSTSMLKRYAYLRQFVDVRNTLAVRWLKWLGFEFSDPMPIGRNGEMFYLFTMENL</sequence>
<proteinExistence type="predicted"/>
<dbReference type="EMBL" id="JAEPCM010000851">
    <property type="protein sequence ID" value="MCG7949118.1"/>
    <property type="molecule type" value="Genomic_DNA"/>
</dbReference>